<proteinExistence type="predicted"/>
<dbReference type="Pfam" id="PF01124">
    <property type="entry name" value="MAPEG"/>
    <property type="match status" value="1"/>
</dbReference>
<keyword evidence="7" id="KW-1185">Reference proteome</keyword>
<comment type="caution">
    <text evidence="6">The sequence shown here is derived from an EMBL/GenBank/DDBJ whole genome shotgun (WGS) entry which is preliminary data.</text>
</comment>
<dbReference type="InParanoid" id="A0A1Z5JDM4"/>
<sequence length="187" mass="20339">MASLLAQCGVAACGLSYMESKLAPKGKGNLQYYAVTPTILIGMGFWVLTFGMKVGAARRKYKELAEKDGEIEVAERYGLPNLYAQGTSKHARAFNCVQRAHQQIFETFPQVILSSLVAAWNFPLSTALATTLFCAGRVAFSNGYAAGEGDPSQRYSSKLAKYMWHGIVVNTFLGVLSCAKMIMGDEN</sequence>
<dbReference type="GO" id="GO:0004602">
    <property type="term" value="F:glutathione peroxidase activity"/>
    <property type="evidence" value="ECO:0007669"/>
    <property type="project" value="TreeGrafter"/>
</dbReference>
<accession>A0A1Z5JDM4</accession>
<feature type="transmembrane region" description="Helical" evidence="5">
    <location>
        <begin position="30"/>
        <end position="52"/>
    </location>
</feature>
<dbReference type="GO" id="GO:0006691">
    <property type="term" value="P:leukotriene metabolic process"/>
    <property type="evidence" value="ECO:0007669"/>
    <property type="project" value="UniProtKB-ARBA"/>
</dbReference>
<dbReference type="GO" id="GO:0004364">
    <property type="term" value="F:glutathione transferase activity"/>
    <property type="evidence" value="ECO:0007669"/>
    <property type="project" value="UniProtKB-EC"/>
</dbReference>
<evidence type="ECO:0000256" key="2">
    <source>
        <dbReference type="ARBA" id="ARBA00022692"/>
    </source>
</evidence>
<organism evidence="6 7">
    <name type="scientific">Fistulifera solaris</name>
    <name type="common">Oleaginous diatom</name>
    <dbReference type="NCBI Taxonomy" id="1519565"/>
    <lineage>
        <taxon>Eukaryota</taxon>
        <taxon>Sar</taxon>
        <taxon>Stramenopiles</taxon>
        <taxon>Ochrophyta</taxon>
        <taxon>Bacillariophyta</taxon>
        <taxon>Bacillariophyceae</taxon>
        <taxon>Bacillariophycidae</taxon>
        <taxon>Naviculales</taxon>
        <taxon>Naviculaceae</taxon>
        <taxon>Fistulifera</taxon>
    </lineage>
</organism>
<dbReference type="PANTHER" id="PTHR10250:SF26">
    <property type="entry name" value="GLUTATHIONE S-TRANSFERASE 3, MITOCHONDRIAL"/>
    <property type="match status" value="1"/>
</dbReference>
<evidence type="ECO:0000313" key="7">
    <source>
        <dbReference type="Proteomes" id="UP000198406"/>
    </source>
</evidence>
<dbReference type="SUPFAM" id="SSF161084">
    <property type="entry name" value="MAPEG domain-like"/>
    <property type="match status" value="1"/>
</dbReference>
<dbReference type="AlphaFoldDB" id="A0A1Z5JDM4"/>
<evidence type="ECO:0000256" key="5">
    <source>
        <dbReference type="SAM" id="Phobius"/>
    </source>
</evidence>
<dbReference type="GO" id="GO:0005635">
    <property type="term" value="C:nuclear envelope"/>
    <property type="evidence" value="ECO:0007669"/>
    <property type="project" value="TreeGrafter"/>
</dbReference>
<comment type="subcellular location">
    <subcellularLocation>
        <location evidence="1">Membrane</location>
        <topology evidence="1">Multi-pass membrane protein</topology>
    </subcellularLocation>
</comment>
<dbReference type="EMBL" id="BDSP01000049">
    <property type="protein sequence ID" value="GAX12120.1"/>
    <property type="molecule type" value="Genomic_DNA"/>
</dbReference>
<dbReference type="Gene3D" id="1.20.120.550">
    <property type="entry name" value="Membrane associated eicosanoid/glutathione metabolism-like domain"/>
    <property type="match status" value="1"/>
</dbReference>
<dbReference type="GO" id="GO:0005783">
    <property type="term" value="C:endoplasmic reticulum"/>
    <property type="evidence" value="ECO:0007669"/>
    <property type="project" value="TreeGrafter"/>
</dbReference>
<dbReference type="GO" id="GO:0016020">
    <property type="term" value="C:membrane"/>
    <property type="evidence" value="ECO:0007669"/>
    <property type="project" value="UniProtKB-SubCell"/>
</dbReference>
<dbReference type="InterPro" id="IPR001129">
    <property type="entry name" value="Membr-assoc_MAPEG"/>
</dbReference>
<dbReference type="EC" id="2.5.1.18" evidence="6"/>
<keyword evidence="2 5" id="KW-0812">Transmembrane</keyword>
<keyword evidence="6" id="KW-0808">Transferase</keyword>
<evidence type="ECO:0000313" key="6">
    <source>
        <dbReference type="EMBL" id="GAX12120.1"/>
    </source>
</evidence>
<keyword evidence="4 5" id="KW-0472">Membrane</keyword>
<evidence type="ECO:0000256" key="1">
    <source>
        <dbReference type="ARBA" id="ARBA00004141"/>
    </source>
</evidence>
<dbReference type="PANTHER" id="PTHR10250">
    <property type="entry name" value="MICROSOMAL GLUTATHIONE S-TRANSFERASE"/>
    <property type="match status" value="1"/>
</dbReference>
<dbReference type="InterPro" id="IPR023352">
    <property type="entry name" value="MAPEG-like_dom_sf"/>
</dbReference>
<dbReference type="Proteomes" id="UP000198406">
    <property type="component" value="Unassembled WGS sequence"/>
</dbReference>
<evidence type="ECO:0000256" key="3">
    <source>
        <dbReference type="ARBA" id="ARBA00022989"/>
    </source>
</evidence>
<dbReference type="OrthoDB" id="410651at2759"/>
<keyword evidence="3 5" id="KW-1133">Transmembrane helix</keyword>
<dbReference type="InterPro" id="IPR050997">
    <property type="entry name" value="MAPEG"/>
</dbReference>
<evidence type="ECO:0000256" key="4">
    <source>
        <dbReference type="ARBA" id="ARBA00023136"/>
    </source>
</evidence>
<feature type="transmembrane region" description="Helical" evidence="5">
    <location>
        <begin position="162"/>
        <end position="183"/>
    </location>
</feature>
<protein>
    <submittedName>
        <fullName evidence="6">Glutathione S-transferase</fullName>
        <ecNumber evidence="6">2.5.1.18</ecNumber>
    </submittedName>
</protein>
<name>A0A1Z5JDM4_FISSO</name>
<gene>
    <name evidence="6" type="ORF">FisN_15Lh187</name>
</gene>
<reference evidence="6 7" key="1">
    <citation type="journal article" date="2015" name="Plant Cell">
        <title>Oil accumulation by the oleaginous diatom Fistulifera solaris as revealed by the genome and transcriptome.</title>
        <authorList>
            <person name="Tanaka T."/>
            <person name="Maeda Y."/>
            <person name="Veluchamy A."/>
            <person name="Tanaka M."/>
            <person name="Abida H."/>
            <person name="Marechal E."/>
            <person name="Bowler C."/>
            <person name="Muto M."/>
            <person name="Sunaga Y."/>
            <person name="Tanaka M."/>
            <person name="Yoshino T."/>
            <person name="Taniguchi T."/>
            <person name="Fukuda Y."/>
            <person name="Nemoto M."/>
            <person name="Matsumoto M."/>
            <person name="Wong P.S."/>
            <person name="Aburatani S."/>
            <person name="Fujibuchi W."/>
        </authorList>
    </citation>
    <scope>NUCLEOTIDE SEQUENCE [LARGE SCALE GENOMIC DNA]</scope>
    <source>
        <strain evidence="6 7">JPCC DA0580</strain>
    </source>
</reference>